<dbReference type="Proteomes" id="UP000663856">
    <property type="component" value="Unassembled WGS sequence"/>
</dbReference>
<organism evidence="4 9">
    <name type="scientific">Rotaria magnacalcarata</name>
    <dbReference type="NCBI Taxonomy" id="392030"/>
    <lineage>
        <taxon>Eukaryota</taxon>
        <taxon>Metazoa</taxon>
        <taxon>Spiralia</taxon>
        <taxon>Gnathifera</taxon>
        <taxon>Rotifera</taxon>
        <taxon>Eurotatoria</taxon>
        <taxon>Bdelloidea</taxon>
        <taxon>Philodinida</taxon>
        <taxon>Philodinidae</taxon>
        <taxon>Rotaria</taxon>
    </lineage>
</organism>
<dbReference type="Gene3D" id="3.30.1370.10">
    <property type="entry name" value="K Homology domain, type 1"/>
    <property type="match status" value="1"/>
</dbReference>
<name>A0A816BSD9_9BILA</name>
<comment type="caution">
    <text evidence="4">The sequence shown here is derived from an EMBL/GenBank/DDBJ whole genome shotgun (WGS) entry which is preliminary data.</text>
</comment>
<evidence type="ECO:0000259" key="3">
    <source>
        <dbReference type="SMART" id="SM00322"/>
    </source>
</evidence>
<protein>
    <recommendedName>
        <fullName evidence="3">K Homology domain-containing protein</fullName>
    </recommendedName>
</protein>
<dbReference type="InterPro" id="IPR036612">
    <property type="entry name" value="KH_dom_type_1_sf"/>
</dbReference>
<keyword evidence="2" id="KW-0694">RNA-binding</keyword>
<gene>
    <name evidence="4" type="ORF">KQP761_LOCUS23575</name>
    <name evidence="7" type="ORF">OVN521_LOCUS12297</name>
    <name evidence="8" type="ORF">UXM345_LOCUS18740</name>
    <name evidence="5" type="ORF">WKI299_LOCUS13816</name>
    <name evidence="6" type="ORF">XDN619_LOCUS13586</name>
</gene>
<proteinExistence type="predicted"/>
<dbReference type="Proteomes" id="UP000663866">
    <property type="component" value="Unassembled WGS sequence"/>
</dbReference>
<keyword evidence="1" id="KW-0677">Repeat</keyword>
<dbReference type="GO" id="GO:0003723">
    <property type="term" value="F:RNA binding"/>
    <property type="evidence" value="ECO:0007669"/>
    <property type="project" value="UniProtKB-UniRule"/>
</dbReference>
<dbReference type="EMBL" id="CAJNRG010005351">
    <property type="protein sequence ID" value="CAF2075833.1"/>
    <property type="molecule type" value="Genomic_DNA"/>
</dbReference>
<keyword evidence="10" id="KW-1185">Reference proteome</keyword>
<dbReference type="PROSITE" id="PS50084">
    <property type="entry name" value="KH_TYPE_1"/>
    <property type="match status" value="1"/>
</dbReference>
<dbReference type="Proteomes" id="UP000663887">
    <property type="component" value="Unassembled WGS sequence"/>
</dbReference>
<dbReference type="EMBL" id="CAJNOW010012698">
    <property type="protein sequence ID" value="CAF1612851.1"/>
    <property type="molecule type" value="Genomic_DNA"/>
</dbReference>
<evidence type="ECO:0000313" key="8">
    <source>
        <dbReference type="EMBL" id="CAF4043366.1"/>
    </source>
</evidence>
<dbReference type="SUPFAM" id="SSF54791">
    <property type="entry name" value="Eukaryotic type KH-domain (KH-domain type I)"/>
    <property type="match status" value="1"/>
</dbReference>
<dbReference type="SMART" id="SM00322">
    <property type="entry name" value="KH"/>
    <property type="match status" value="2"/>
</dbReference>
<dbReference type="EMBL" id="CAJOBG010001707">
    <property type="protein sequence ID" value="CAF3951985.1"/>
    <property type="molecule type" value="Genomic_DNA"/>
</dbReference>
<reference evidence="4" key="1">
    <citation type="submission" date="2021-02" db="EMBL/GenBank/DDBJ databases">
        <authorList>
            <person name="Nowell W R."/>
        </authorList>
    </citation>
    <scope>NUCLEOTIDE SEQUENCE</scope>
</reference>
<evidence type="ECO:0000313" key="6">
    <source>
        <dbReference type="EMBL" id="CAF2075833.1"/>
    </source>
</evidence>
<evidence type="ECO:0000313" key="9">
    <source>
        <dbReference type="Proteomes" id="UP000663834"/>
    </source>
</evidence>
<dbReference type="Pfam" id="PF00013">
    <property type="entry name" value="KH_1"/>
    <property type="match status" value="1"/>
</dbReference>
<dbReference type="EMBL" id="CAJOBF010002572">
    <property type="protein sequence ID" value="CAF4043366.1"/>
    <property type="molecule type" value="Genomic_DNA"/>
</dbReference>
<dbReference type="OrthoDB" id="9998415at2759"/>
<dbReference type="CDD" id="cd00105">
    <property type="entry name" value="KH-I"/>
    <property type="match status" value="1"/>
</dbReference>
<evidence type="ECO:0000313" key="4">
    <source>
        <dbReference type="EMBL" id="CAF1612851.1"/>
    </source>
</evidence>
<dbReference type="Proteomes" id="UP000663842">
    <property type="component" value="Unassembled WGS sequence"/>
</dbReference>
<sequence>MATANHFQTRVLIPDKTSLTNNEIRINLLLEQAQTYFHTLNDLQATQYRQNLTQASELDLWSSKMFEKIDDLYKSCLNDLKQSFQQLKSFQQLMIKILYNENENNLDGNKLLTIEQEICILKCLSYLLDTTKVKIEGKFKSNKNFNSDESEVLIDEHDTQNNMNEKSNKKDFICRILVHKDAINKIENLSLIQQFVEMKTDINKTTPERILTINGPHRLDVIEQILSTVYSASLNQCELRILLHQSYAPLILGKLGDRSKVLREKYSLHNLTIHPTCAPHSTERVLLIQSLSPEKILSCLQEIFININQHTYDGDEIILYDEINYDASLVHEYGGFPSSESITRSNEQHNQYYDQTEKFDEEEEENESIRRYSAFDAWNGSVEADTDHEFSIVKIGETSIIREFWINHGQFGALLGPHGVRIAQIRSQCRTVRIHTVAGSSIDTCSVKVIGPRVDVNHAVNLIMQSIKEHDRKFPFKHHRFSGRLR</sequence>
<evidence type="ECO:0000313" key="5">
    <source>
        <dbReference type="EMBL" id="CAF2069022.1"/>
    </source>
</evidence>
<accession>A0A816BSD9</accession>
<evidence type="ECO:0000256" key="2">
    <source>
        <dbReference type="PROSITE-ProRule" id="PRU00117"/>
    </source>
</evidence>
<feature type="domain" description="K Homology" evidence="3">
    <location>
        <begin position="398"/>
        <end position="468"/>
    </location>
</feature>
<dbReference type="EMBL" id="CAJNRF010005237">
    <property type="protein sequence ID" value="CAF2069022.1"/>
    <property type="molecule type" value="Genomic_DNA"/>
</dbReference>
<dbReference type="AlphaFoldDB" id="A0A816BSD9"/>
<dbReference type="InterPro" id="IPR004087">
    <property type="entry name" value="KH_dom"/>
</dbReference>
<dbReference type="Proteomes" id="UP000663834">
    <property type="component" value="Unassembled WGS sequence"/>
</dbReference>
<feature type="domain" description="K Homology" evidence="3">
    <location>
        <begin position="235"/>
        <end position="308"/>
    </location>
</feature>
<evidence type="ECO:0000256" key="1">
    <source>
        <dbReference type="ARBA" id="ARBA00022737"/>
    </source>
</evidence>
<dbReference type="PANTHER" id="PTHR10288">
    <property type="entry name" value="KH DOMAIN CONTAINING RNA BINDING PROTEIN"/>
    <property type="match status" value="1"/>
</dbReference>
<evidence type="ECO:0000313" key="7">
    <source>
        <dbReference type="EMBL" id="CAF3951985.1"/>
    </source>
</evidence>
<dbReference type="InterPro" id="IPR004088">
    <property type="entry name" value="KH_dom_type_1"/>
</dbReference>
<evidence type="ECO:0000313" key="10">
    <source>
        <dbReference type="Proteomes" id="UP000663866"/>
    </source>
</evidence>